<evidence type="ECO:0000256" key="18">
    <source>
        <dbReference type="PIRNR" id="PIRNR000208"/>
    </source>
</evidence>
<dbReference type="GO" id="GO:0010181">
    <property type="term" value="F:FMN binding"/>
    <property type="evidence" value="ECO:0007669"/>
    <property type="project" value="InterPro"/>
</dbReference>
<dbReference type="OrthoDB" id="1856718at2759"/>
<evidence type="ECO:0000256" key="16">
    <source>
        <dbReference type="ARBA" id="ARBA00023166"/>
    </source>
</evidence>
<dbReference type="SUPFAM" id="SSF52343">
    <property type="entry name" value="Ferredoxin reductase-like, C-terminal NADP-linked domain"/>
    <property type="match status" value="1"/>
</dbReference>
<dbReference type="EMBL" id="NPIC01000001">
    <property type="protein sequence ID" value="RDL40121.1"/>
    <property type="molecule type" value="Genomic_DNA"/>
</dbReference>
<evidence type="ECO:0000256" key="2">
    <source>
        <dbReference type="ARBA" id="ARBA00001974"/>
    </source>
</evidence>
<sequence length="691" mass="77626">MDIFSPADVLVLKVAFGASVAYGVQKLISHTSQKPVVEPLIPPRSKTSNLTSNILATPSRNIKTELKRTRKSCMIFYGSQTGTAEKLASIFAKEALFRFGVEGLVADLDNFDYDDLLSLSEENVLVFLLATYGEGDPTDNSISFDRYCANLRSKTDLQAHNLHYASFGLGNSSYQFYNEMIKRVDSTLSGAGAHRIGSAGLGDDADGSLEDDFLTWKDETLPQLANHLGFTEQERAPIVNLVISETKSSSSIPLFLGEPNAAHRKGKLRGPWTNSNPLPARISESREVFQNSPRKCLHVAFDISDSTMTYETGDHLGVSPENSNREVERFLRIFGLFEKKDSIFNIGSEDPTVKLPLPAYTTYDAATRYYLDICAPISRYILGSLVSYCSDEVTKAELLRLSKDNVAFEKEVKNLCLNLAQFLEGFGSSTLWNSVPISLLFEMIGKLQPRYYSISSSSLQSRKCISITAVVETQKNDEWSHEFKGVATNYLLAQHFQIRGPNALEPTHLLSGPRFRNTAMSSLIHVRRSKFRLPKMNSVPIIMIGPGTGIAPFRAFVQERAWQNSAHPAGRTILFYGCRRRNEDFLYEEEWRQLETSFKPGTFSMHVAFSRQDPTKKVYVQHLLNQQAEELRELILRQNACVYVCGDAQRMAKDVFTAMAQIIGEDNAFDGDSQAYLKTLKKNKRWLEDVW</sequence>
<dbReference type="PRINTS" id="PR00369">
    <property type="entry name" value="FLAVODOXIN"/>
</dbReference>
<dbReference type="InterPro" id="IPR039261">
    <property type="entry name" value="FNR_nucleotide-bd"/>
</dbReference>
<dbReference type="GO" id="GO:0016126">
    <property type="term" value="P:sterol biosynthetic process"/>
    <property type="evidence" value="ECO:0007669"/>
    <property type="project" value="UniProtKB-KW"/>
</dbReference>
<comment type="cofactor">
    <cofactor evidence="1">
        <name>FMN</name>
        <dbReference type="ChEBI" id="CHEBI:58210"/>
    </cofactor>
</comment>
<evidence type="ECO:0000256" key="4">
    <source>
        <dbReference type="ARBA" id="ARBA00022630"/>
    </source>
</evidence>
<keyword evidence="8" id="KW-0274">FAD</keyword>
<feature type="domain" description="FAD-binding FR-type" evidence="20">
    <location>
        <begin position="275"/>
        <end position="534"/>
    </location>
</feature>
<evidence type="ECO:0000256" key="3">
    <source>
        <dbReference type="ARBA" id="ARBA00022516"/>
    </source>
</evidence>
<dbReference type="InterPro" id="IPR003097">
    <property type="entry name" value="CysJ-like_FAD-binding"/>
</dbReference>
<dbReference type="PROSITE" id="PS50902">
    <property type="entry name" value="FLAVODOXIN_LIKE"/>
    <property type="match status" value="1"/>
</dbReference>
<comment type="cofactor">
    <cofactor evidence="2">
        <name>FAD</name>
        <dbReference type="ChEBI" id="CHEBI:57692"/>
    </cofactor>
</comment>
<keyword evidence="15 18" id="KW-0472">Membrane</keyword>
<dbReference type="InterPro" id="IPR001433">
    <property type="entry name" value="OxRdtase_FAD/NAD-bd"/>
</dbReference>
<evidence type="ECO:0000256" key="7">
    <source>
        <dbReference type="ARBA" id="ARBA00022824"/>
    </source>
</evidence>
<evidence type="ECO:0000256" key="14">
    <source>
        <dbReference type="ARBA" id="ARBA00023098"/>
    </source>
</evidence>
<dbReference type="Pfam" id="PF00667">
    <property type="entry name" value="FAD_binding_1"/>
    <property type="match status" value="1"/>
</dbReference>
<dbReference type="AlphaFoldDB" id="A0A370TX68"/>
<evidence type="ECO:0000256" key="11">
    <source>
        <dbReference type="ARBA" id="ARBA00022989"/>
    </source>
</evidence>
<evidence type="ECO:0000259" key="20">
    <source>
        <dbReference type="PROSITE" id="PS51384"/>
    </source>
</evidence>
<dbReference type="Gene3D" id="3.40.50.80">
    <property type="entry name" value="Nucleotide-binding domain of ferredoxin-NADP reductase (FNR) module"/>
    <property type="match status" value="1"/>
</dbReference>
<keyword evidence="6" id="KW-0812">Transmembrane</keyword>
<dbReference type="Gene3D" id="3.40.50.360">
    <property type="match status" value="1"/>
</dbReference>
<dbReference type="InterPro" id="IPR008254">
    <property type="entry name" value="Flavodoxin/NO_synth"/>
</dbReference>
<comment type="function">
    <text evidence="18">This enzyme is required for electron transfer from NADP to cytochrome P450.</text>
</comment>
<dbReference type="RefSeq" id="XP_031872777.1">
    <property type="nucleotide sequence ID" value="XM_032008723.1"/>
</dbReference>
<keyword evidence="16" id="KW-1207">Sterol metabolism</keyword>
<keyword evidence="13" id="KW-0756">Sterol biosynthesis</keyword>
<gene>
    <name evidence="21" type="ORF">BP5553_00100</name>
</gene>
<dbReference type="Gene3D" id="1.20.990.10">
    <property type="entry name" value="NADPH-cytochrome p450 Reductase, Chain A, domain 3"/>
    <property type="match status" value="1"/>
</dbReference>
<keyword evidence="9 18" id="KW-0521">NADP</keyword>
<evidence type="ECO:0000259" key="19">
    <source>
        <dbReference type="PROSITE" id="PS50902"/>
    </source>
</evidence>
<dbReference type="PANTHER" id="PTHR19384">
    <property type="entry name" value="NITRIC OXIDE SYNTHASE-RELATED"/>
    <property type="match status" value="1"/>
</dbReference>
<dbReference type="PIRSF" id="PIRSF000208">
    <property type="entry name" value="P450R"/>
    <property type="match status" value="1"/>
</dbReference>
<dbReference type="Proteomes" id="UP000254866">
    <property type="component" value="Unassembled WGS sequence"/>
</dbReference>
<protein>
    <recommendedName>
        <fullName evidence="18">NADPH--cytochrome P450 reductase</fullName>
        <ecNumber evidence="18">1.6.2.4</ecNumber>
    </recommendedName>
</protein>
<organism evidence="21 22">
    <name type="scientific">Venustampulla echinocandica</name>
    <dbReference type="NCBI Taxonomy" id="2656787"/>
    <lineage>
        <taxon>Eukaryota</taxon>
        <taxon>Fungi</taxon>
        <taxon>Dikarya</taxon>
        <taxon>Ascomycota</taxon>
        <taxon>Pezizomycotina</taxon>
        <taxon>Leotiomycetes</taxon>
        <taxon>Helotiales</taxon>
        <taxon>Pleuroascaceae</taxon>
        <taxon>Venustampulla</taxon>
    </lineage>
</organism>
<dbReference type="GO" id="GO:0050660">
    <property type="term" value="F:flavin adenine dinucleotide binding"/>
    <property type="evidence" value="ECO:0007669"/>
    <property type="project" value="TreeGrafter"/>
</dbReference>
<dbReference type="Gene3D" id="2.40.30.10">
    <property type="entry name" value="Translation factors"/>
    <property type="match status" value="2"/>
</dbReference>
<evidence type="ECO:0000256" key="15">
    <source>
        <dbReference type="ARBA" id="ARBA00023136"/>
    </source>
</evidence>
<evidence type="ECO:0000313" key="21">
    <source>
        <dbReference type="EMBL" id="RDL40121.1"/>
    </source>
</evidence>
<evidence type="ECO:0000256" key="8">
    <source>
        <dbReference type="ARBA" id="ARBA00022827"/>
    </source>
</evidence>
<evidence type="ECO:0000256" key="6">
    <source>
        <dbReference type="ARBA" id="ARBA00022692"/>
    </source>
</evidence>
<keyword evidence="4" id="KW-0285">Flavoprotein</keyword>
<keyword evidence="14" id="KW-0443">Lipid metabolism</keyword>
<keyword evidence="22" id="KW-1185">Reference proteome</keyword>
<dbReference type="InterPro" id="IPR029039">
    <property type="entry name" value="Flavoprotein-like_sf"/>
</dbReference>
<comment type="catalytic activity">
    <reaction evidence="18">
        <text>2 oxidized [cytochrome P450] + NADPH = 2 reduced [cytochrome P450] + NADP(+) + H(+)</text>
        <dbReference type="Rhea" id="RHEA:24040"/>
        <dbReference type="Rhea" id="RHEA-COMP:14627"/>
        <dbReference type="Rhea" id="RHEA-COMP:14628"/>
        <dbReference type="ChEBI" id="CHEBI:15378"/>
        <dbReference type="ChEBI" id="CHEBI:55376"/>
        <dbReference type="ChEBI" id="CHEBI:57783"/>
        <dbReference type="ChEBI" id="CHEBI:58349"/>
        <dbReference type="ChEBI" id="CHEBI:60344"/>
        <dbReference type="EC" id="1.6.2.4"/>
    </reaction>
</comment>
<evidence type="ECO:0000256" key="5">
    <source>
        <dbReference type="ARBA" id="ARBA00022643"/>
    </source>
</evidence>
<dbReference type="FunFam" id="3.40.50.80:FF:000001">
    <property type="entry name" value="NADPH--cytochrome P450 reductase 1"/>
    <property type="match status" value="1"/>
</dbReference>
<reference evidence="21 22" key="1">
    <citation type="journal article" date="2018" name="IMA Fungus">
        <title>IMA Genome-F 9: Draft genome sequence of Annulohypoxylon stygium, Aspergillus mulundensis, Berkeleyomyces basicola (syn. Thielaviopsis basicola), Ceratocystis smalleyi, two Cercospora beticola strains, Coleophoma cylindrospora, Fusarium fracticaudum, Phialophora cf. hyalina, and Morchella septimelata.</title>
        <authorList>
            <person name="Wingfield B.D."/>
            <person name="Bills G.F."/>
            <person name="Dong Y."/>
            <person name="Huang W."/>
            <person name="Nel W.J."/>
            <person name="Swalarsk-Parry B.S."/>
            <person name="Vaghefi N."/>
            <person name="Wilken P.M."/>
            <person name="An Z."/>
            <person name="de Beer Z.W."/>
            <person name="De Vos L."/>
            <person name="Chen L."/>
            <person name="Duong T.A."/>
            <person name="Gao Y."/>
            <person name="Hammerbacher A."/>
            <person name="Kikkert J.R."/>
            <person name="Li Y."/>
            <person name="Li H."/>
            <person name="Li K."/>
            <person name="Li Q."/>
            <person name="Liu X."/>
            <person name="Ma X."/>
            <person name="Naidoo K."/>
            <person name="Pethybridge S.J."/>
            <person name="Sun J."/>
            <person name="Steenkamp E.T."/>
            <person name="van der Nest M.A."/>
            <person name="van Wyk S."/>
            <person name="Wingfield M.J."/>
            <person name="Xiong C."/>
            <person name="Yue Q."/>
            <person name="Zhang X."/>
        </authorList>
    </citation>
    <scope>NUCLEOTIDE SEQUENCE [LARGE SCALE GENOMIC DNA]</scope>
    <source>
        <strain evidence="21 22">BP 5553</strain>
    </source>
</reference>
<dbReference type="PRINTS" id="PR00371">
    <property type="entry name" value="FPNCR"/>
</dbReference>
<evidence type="ECO:0000256" key="17">
    <source>
        <dbReference type="ARBA" id="ARBA00023221"/>
    </source>
</evidence>
<dbReference type="Pfam" id="PF00258">
    <property type="entry name" value="Flavodoxin_1"/>
    <property type="match status" value="1"/>
</dbReference>
<evidence type="ECO:0000256" key="12">
    <source>
        <dbReference type="ARBA" id="ARBA00023002"/>
    </source>
</evidence>
<dbReference type="InterPro" id="IPR023208">
    <property type="entry name" value="P450R"/>
</dbReference>
<evidence type="ECO:0000313" key="22">
    <source>
        <dbReference type="Proteomes" id="UP000254866"/>
    </source>
</evidence>
<keyword evidence="3" id="KW-0444">Lipid biosynthesis</keyword>
<dbReference type="PANTHER" id="PTHR19384:SF17">
    <property type="entry name" value="NADPH--CYTOCHROME P450 REDUCTASE"/>
    <property type="match status" value="1"/>
</dbReference>
<dbReference type="InterPro" id="IPR001709">
    <property type="entry name" value="Flavoprot_Pyr_Nucl_cyt_Rdtase"/>
</dbReference>
<dbReference type="InterPro" id="IPR017938">
    <property type="entry name" value="Riboflavin_synthase-like_b-brl"/>
</dbReference>
<evidence type="ECO:0000256" key="1">
    <source>
        <dbReference type="ARBA" id="ARBA00001917"/>
    </source>
</evidence>
<dbReference type="Pfam" id="PF00175">
    <property type="entry name" value="NAD_binding_1"/>
    <property type="match status" value="1"/>
</dbReference>
<dbReference type="SUPFAM" id="SSF52218">
    <property type="entry name" value="Flavoproteins"/>
    <property type="match status" value="1"/>
</dbReference>
<evidence type="ECO:0000256" key="9">
    <source>
        <dbReference type="ARBA" id="ARBA00022857"/>
    </source>
</evidence>
<keyword evidence="5" id="KW-0288">FMN</keyword>
<dbReference type="GO" id="GO:0005789">
    <property type="term" value="C:endoplasmic reticulum membrane"/>
    <property type="evidence" value="ECO:0007669"/>
    <property type="project" value="UniProtKB-SubCell"/>
</dbReference>
<dbReference type="InterPro" id="IPR001094">
    <property type="entry name" value="Flavdoxin-like"/>
</dbReference>
<dbReference type="STRING" id="2656787.A0A370TX68"/>
<dbReference type="InterPro" id="IPR017927">
    <property type="entry name" value="FAD-bd_FR_type"/>
</dbReference>
<keyword evidence="12 18" id="KW-0560">Oxidoreductase</keyword>
<name>A0A370TX68_9HELO</name>
<keyword evidence="11" id="KW-1133">Transmembrane helix</keyword>
<comment type="subcellular location">
    <subcellularLocation>
        <location evidence="18">Endoplasmic reticulum membrane</location>
    </subcellularLocation>
</comment>
<dbReference type="GeneID" id="43592949"/>
<keyword evidence="10" id="KW-0752">Steroid biosynthesis</keyword>
<proteinExistence type="inferred from homology"/>
<comment type="similarity">
    <text evidence="18">In the C-terminal section; belongs to the flavoprotein pyridine nucleotide cytochrome reductase family.</text>
</comment>
<comment type="caution">
    <text evidence="21">The sequence shown here is derived from an EMBL/GenBank/DDBJ whole genome shotgun (WGS) entry which is preliminary data.</text>
</comment>
<keyword evidence="7 18" id="KW-0256">Endoplasmic reticulum</keyword>
<dbReference type="EC" id="1.6.2.4" evidence="18"/>
<dbReference type="GO" id="GO:0005829">
    <property type="term" value="C:cytosol"/>
    <property type="evidence" value="ECO:0007669"/>
    <property type="project" value="TreeGrafter"/>
</dbReference>
<accession>A0A370TX68</accession>
<keyword evidence="17" id="KW-0753">Steroid metabolism</keyword>
<dbReference type="PROSITE" id="PS51384">
    <property type="entry name" value="FAD_FR"/>
    <property type="match status" value="1"/>
</dbReference>
<dbReference type="GO" id="GO:0003958">
    <property type="term" value="F:NADPH-hemoprotein reductase activity"/>
    <property type="evidence" value="ECO:0007669"/>
    <property type="project" value="UniProtKB-EC"/>
</dbReference>
<evidence type="ECO:0000256" key="13">
    <source>
        <dbReference type="ARBA" id="ARBA00023011"/>
    </source>
</evidence>
<dbReference type="InterPro" id="IPR023173">
    <property type="entry name" value="NADPH_Cyt_P450_Rdtase_alpha"/>
</dbReference>
<feature type="domain" description="Flavodoxin-like" evidence="19">
    <location>
        <begin position="73"/>
        <end position="221"/>
    </location>
</feature>
<dbReference type="SUPFAM" id="SSF63380">
    <property type="entry name" value="Riboflavin synthase domain-like"/>
    <property type="match status" value="1"/>
</dbReference>
<evidence type="ECO:0000256" key="10">
    <source>
        <dbReference type="ARBA" id="ARBA00022955"/>
    </source>
</evidence>